<dbReference type="RefSeq" id="WP_074884324.1">
    <property type="nucleotide sequence ID" value="NZ_FOXO01000003.1"/>
</dbReference>
<feature type="domain" description="Transposase IS4-like" evidence="1">
    <location>
        <begin position="180"/>
        <end position="475"/>
    </location>
</feature>
<reference evidence="3" key="1">
    <citation type="submission" date="2016-10" db="EMBL/GenBank/DDBJ databases">
        <authorList>
            <person name="Varghese N."/>
            <person name="Submissions S."/>
        </authorList>
    </citation>
    <scope>NUCLEOTIDE SEQUENCE [LARGE SCALE GENOMIC DNA]</scope>
    <source>
        <strain evidence="3">P18</strain>
    </source>
</reference>
<dbReference type="PANTHER" id="PTHR34614:SF2">
    <property type="entry name" value="TRANSPOSASE IS4-LIKE DOMAIN-CONTAINING PROTEIN"/>
    <property type="match status" value="1"/>
</dbReference>
<dbReference type="Proteomes" id="UP000182624">
    <property type="component" value="Unassembled WGS sequence"/>
</dbReference>
<organism evidence="2 3">
    <name type="scientific">Butyrivibrio proteoclasticus</name>
    <dbReference type="NCBI Taxonomy" id="43305"/>
    <lineage>
        <taxon>Bacteria</taxon>
        <taxon>Bacillati</taxon>
        <taxon>Bacillota</taxon>
        <taxon>Clostridia</taxon>
        <taxon>Lachnospirales</taxon>
        <taxon>Lachnospiraceae</taxon>
        <taxon>Butyrivibrio</taxon>
    </lineage>
</organism>
<proteinExistence type="predicted"/>
<gene>
    <name evidence="2" type="ORF">SAMN04487928_103191</name>
</gene>
<dbReference type="GO" id="GO:0006313">
    <property type="term" value="P:DNA transposition"/>
    <property type="evidence" value="ECO:0007669"/>
    <property type="project" value="InterPro"/>
</dbReference>
<dbReference type="InterPro" id="IPR047654">
    <property type="entry name" value="IS1634_transpos"/>
</dbReference>
<dbReference type="EMBL" id="FOXO01000003">
    <property type="protein sequence ID" value="SFP55038.1"/>
    <property type="molecule type" value="Genomic_DNA"/>
</dbReference>
<dbReference type="NCBIfam" id="NF033559">
    <property type="entry name" value="transpos_IS1634"/>
    <property type="match status" value="1"/>
</dbReference>
<dbReference type="AlphaFoldDB" id="A0A1I5R923"/>
<protein>
    <submittedName>
        <fullName evidence="2">Transposase</fullName>
    </submittedName>
</protein>
<dbReference type="InterPro" id="IPR002559">
    <property type="entry name" value="Transposase_11"/>
</dbReference>
<name>A0A1I5R923_9FIRM</name>
<dbReference type="GO" id="GO:0003677">
    <property type="term" value="F:DNA binding"/>
    <property type="evidence" value="ECO:0007669"/>
    <property type="project" value="InterPro"/>
</dbReference>
<sequence length="539" mass="62923">MAIVTQTDKRSGITYAYETTYYWDKEKQQSRSKRVCIGKVDPVSGEIIPTRGRAKKGEAKPSKSLPVKTGPKPFTETKRLYFGATYLLEKLSDQIGLTADLKTCFPDMYKKLLSVAFYLILEDNNPLYRFEKWNLTHKHPYGQDIASPRSSEMFASISDDQVARFLKLQARRRVEDEYWAYDSTSISSYSETLNQVQWGKNKEDDKLPQINLLLVFGEKSGLPFYYRKLAGNIPDSKTVKHLLEDLDILGFGKTKFVMDRGFYSEDNINGLYKEHVKFLVGVKLSLKLIKSNLDDVYDDIRMFNNFDEGLNTYGLTVSAEWNYTQDRPYIGDTLEEKRRIYIHYFYSIERGADEEQAFDKRIATLCNELLENKEVEEHRKAYARFFEVKDTPARGRQVYYKEDEIKAARRYIGYFALITNEKMDAFTALHLYRMKDIVEKGFCNIKEKLNMRRLLSKSEKNLDGKIFNEFIALILISCLDHKMKETDLYKSYTMQQLLDKLDVLECYEDENRALRIGEMLNKQAEIYETLGIELPTSSC</sequence>
<accession>A0A1I5R923</accession>
<dbReference type="GO" id="GO:0004803">
    <property type="term" value="F:transposase activity"/>
    <property type="evidence" value="ECO:0007669"/>
    <property type="project" value="InterPro"/>
</dbReference>
<dbReference type="PANTHER" id="PTHR34614">
    <property type="match status" value="1"/>
</dbReference>
<evidence type="ECO:0000313" key="3">
    <source>
        <dbReference type="Proteomes" id="UP000182624"/>
    </source>
</evidence>
<dbReference type="Pfam" id="PF01609">
    <property type="entry name" value="DDE_Tnp_1"/>
    <property type="match status" value="1"/>
</dbReference>
<evidence type="ECO:0000259" key="1">
    <source>
        <dbReference type="Pfam" id="PF01609"/>
    </source>
</evidence>
<keyword evidence="3" id="KW-1185">Reference proteome</keyword>
<dbReference type="OrthoDB" id="2157903at2"/>
<evidence type="ECO:0000313" key="2">
    <source>
        <dbReference type="EMBL" id="SFP55038.1"/>
    </source>
</evidence>